<dbReference type="GO" id="GO:0016973">
    <property type="term" value="P:poly(A)+ mRNA export from nucleus"/>
    <property type="evidence" value="ECO:0007669"/>
    <property type="project" value="TreeGrafter"/>
</dbReference>
<evidence type="ECO:0000256" key="8">
    <source>
        <dbReference type="ARBA" id="ARBA00023242"/>
    </source>
</evidence>
<evidence type="ECO:0000256" key="9">
    <source>
        <dbReference type="SAM" id="MobiDB-lite"/>
    </source>
</evidence>
<feature type="domain" description="NTF2" evidence="10">
    <location>
        <begin position="365"/>
        <end position="517"/>
    </location>
</feature>
<feature type="compositionally biased region" description="Basic residues" evidence="9">
    <location>
        <begin position="1"/>
        <end position="11"/>
    </location>
</feature>
<dbReference type="InterPro" id="IPR035979">
    <property type="entry name" value="RBD_domain_sf"/>
</dbReference>
<dbReference type="InterPro" id="IPR002075">
    <property type="entry name" value="NTF2_dom"/>
</dbReference>
<feature type="compositionally biased region" description="Basic and acidic residues" evidence="9">
    <location>
        <begin position="12"/>
        <end position="26"/>
    </location>
</feature>
<dbReference type="InterPro" id="IPR032710">
    <property type="entry name" value="NTF2-like_dom_sf"/>
</dbReference>
<evidence type="ECO:0000259" key="10">
    <source>
        <dbReference type="PROSITE" id="PS50177"/>
    </source>
</evidence>
<feature type="domain" description="TAP-C" evidence="11">
    <location>
        <begin position="555"/>
        <end position="609"/>
    </location>
</feature>
<dbReference type="SUPFAM" id="SSF54427">
    <property type="entry name" value="NTF2-like"/>
    <property type="match status" value="1"/>
</dbReference>
<accession>A0AAV1KIQ7</accession>
<dbReference type="GO" id="GO:0005635">
    <property type="term" value="C:nuclear envelope"/>
    <property type="evidence" value="ECO:0007669"/>
    <property type="project" value="UniProtKB-ARBA"/>
</dbReference>
<keyword evidence="4" id="KW-0433">Leucine-rich repeat</keyword>
<dbReference type="CDD" id="cd14342">
    <property type="entry name" value="UBA_TAP-C"/>
    <property type="match status" value="1"/>
</dbReference>
<evidence type="ECO:0000259" key="11">
    <source>
        <dbReference type="PROSITE" id="PS51281"/>
    </source>
</evidence>
<dbReference type="Gene3D" id="3.80.10.10">
    <property type="entry name" value="Ribonuclease Inhibitor"/>
    <property type="match status" value="1"/>
</dbReference>
<protein>
    <recommendedName>
        <fullName evidence="14">Nuclear RNA export factor 1</fullName>
    </recommendedName>
</protein>
<keyword evidence="6" id="KW-0509">mRNA transport</keyword>
<dbReference type="PANTHER" id="PTHR10662">
    <property type="entry name" value="NUCLEAR RNA EXPORT FACTOR"/>
    <property type="match status" value="1"/>
</dbReference>
<dbReference type="GO" id="GO:0003723">
    <property type="term" value="F:RNA binding"/>
    <property type="evidence" value="ECO:0007669"/>
    <property type="project" value="UniProtKB-KW"/>
</dbReference>
<keyword evidence="13" id="KW-1185">Reference proteome</keyword>
<keyword evidence="5" id="KW-0677">Repeat</keyword>
<dbReference type="PROSITE" id="PS51281">
    <property type="entry name" value="TAP_C"/>
    <property type="match status" value="1"/>
</dbReference>
<dbReference type="InterPro" id="IPR001611">
    <property type="entry name" value="Leu-rich_rpt"/>
</dbReference>
<dbReference type="FunFam" id="3.10.450.50:FF:000004">
    <property type="entry name" value="Nuclear RNA export factor 1"/>
    <property type="match status" value="1"/>
</dbReference>
<comment type="subcellular location">
    <subcellularLocation>
        <location evidence="1">Nucleus</location>
        <location evidence="1">Nucleoplasm</location>
    </subcellularLocation>
</comment>
<evidence type="ECO:0008006" key="14">
    <source>
        <dbReference type="Google" id="ProtNLM"/>
    </source>
</evidence>
<dbReference type="EMBL" id="CAVLGL010000046">
    <property type="protein sequence ID" value="CAK1582928.1"/>
    <property type="molecule type" value="Genomic_DNA"/>
</dbReference>
<dbReference type="InterPro" id="IPR030217">
    <property type="entry name" value="NXF_fam"/>
</dbReference>
<gene>
    <name evidence="12" type="ORF">PARMNEM_LOCUS4400</name>
</gene>
<feature type="compositionally biased region" description="Pro residues" evidence="9">
    <location>
        <begin position="537"/>
        <end position="550"/>
    </location>
</feature>
<keyword evidence="8" id="KW-0539">Nucleus</keyword>
<evidence type="ECO:0000313" key="12">
    <source>
        <dbReference type="EMBL" id="CAK1582928.1"/>
    </source>
</evidence>
<keyword evidence="7" id="KW-0694">RNA-binding</keyword>
<evidence type="ECO:0000256" key="4">
    <source>
        <dbReference type="ARBA" id="ARBA00022614"/>
    </source>
</evidence>
<name>A0AAV1KIQ7_9NEOP</name>
<dbReference type="Gene3D" id="3.10.450.50">
    <property type="match status" value="1"/>
</dbReference>
<feature type="region of interest" description="Disordered" evidence="9">
    <location>
        <begin position="58"/>
        <end position="88"/>
    </location>
</feature>
<dbReference type="Pfam" id="PF03943">
    <property type="entry name" value="TAP_C"/>
    <property type="match status" value="1"/>
</dbReference>
<dbReference type="SMART" id="SM00804">
    <property type="entry name" value="TAP_C"/>
    <property type="match status" value="1"/>
</dbReference>
<dbReference type="SUPFAM" id="SSF46934">
    <property type="entry name" value="UBA-like"/>
    <property type="match status" value="1"/>
</dbReference>
<dbReference type="SUPFAM" id="SSF54928">
    <property type="entry name" value="RNA-binding domain, RBD"/>
    <property type="match status" value="1"/>
</dbReference>
<dbReference type="Gene3D" id="1.10.8.10">
    <property type="entry name" value="DNA helicase RuvA subunit, C-terminal domain"/>
    <property type="match status" value="1"/>
</dbReference>
<proteinExistence type="inferred from homology"/>
<evidence type="ECO:0000256" key="7">
    <source>
        <dbReference type="ARBA" id="ARBA00022884"/>
    </source>
</evidence>
<dbReference type="PANTHER" id="PTHR10662:SF22">
    <property type="entry name" value="NUCLEAR RNA EXPORT FACTOR 1"/>
    <property type="match status" value="1"/>
</dbReference>
<dbReference type="Gene3D" id="3.30.70.330">
    <property type="match status" value="1"/>
</dbReference>
<dbReference type="FunFam" id="3.80.10.10:FF:000384">
    <property type="entry name" value="Nuclear RNA export factor 1"/>
    <property type="match status" value="1"/>
</dbReference>
<dbReference type="GO" id="GO:0005737">
    <property type="term" value="C:cytoplasm"/>
    <property type="evidence" value="ECO:0007669"/>
    <property type="project" value="InterPro"/>
</dbReference>
<comment type="similarity">
    <text evidence="2">Belongs to the NXF family.</text>
</comment>
<evidence type="ECO:0000256" key="2">
    <source>
        <dbReference type="ARBA" id="ARBA00009285"/>
    </source>
</evidence>
<dbReference type="SUPFAM" id="SSF52058">
    <property type="entry name" value="L domain-like"/>
    <property type="match status" value="1"/>
</dbReference>
<dbReference type="PROSITE" id="PS50177">
    <property type="entry name" value="NTF2_DOMAIN"/>
    <property type="match status" value="1"/>
</dbReference>
<evidence type="ECO:0000256" key="5">
    <source>
        <dbReference type="ARBA" id="ARBA00022737"/>
    </source>
</evidence>
<dbReference type="Pfam" id="PF22602">
    <property type="entry name" value="NXF_NTF2"/>
    <property type="match status" value="1"/>
</dbReference>
<dbReference type="InterPro" id="IPR018222">
    <property type="entry name" value="Nuclear_transport_factor_2_euk"/>
</dbReference>
<feature type="region of interest" description="Disordered" evidence="9">
    <location>
        <begin position="537"/>
        <end position="556"/>
    </location>
</feature>
<keyword evidence="3" id="KW-0813">Transport</keyword>
<dbReference type="GO" id="GO:0005654">
    <property type="term" value="C:nucleoplasm"/>
    <property type="evidence" value="ECO:0007669"/>
    <property type="project" value="UniProtKB-SubCell"/>
</dbReference>
<evidence type="ECO:0000256" key="6">
    <source>
        <dbReference type="ARBA" id="ARBA00022816"/>
    </source>
</evidence>
<dbReference type="InterPro" id="IPR032675">
    <property type="entry name" value="LRR_dom_sf"/>
</dbReference>
<evidence type="ECO:0000313" key="13">
    <source>
        <dbReference type="Proteomes" id="UP001314205"/>
    </source>
</evidence>
<dbReference type="AlphaFoldDB" id="A0AAV1KIQ7"/>
<comment type="caution">
    <text evidence="12">The sequence shown here is derived from an EMBL/GenBank/DDBJ whole genome shotgun (WGS) entry which is preliminary data.</text>
</comment>
<evidence type="ECO:0000256" key="3">
    <source>
        <dbReference type="ARBA" id="ARBA00022448"/>
    </source>
</evidence>
<dbReference type="Pfam" id="PF24048">
    <property type="entry name" value="LRR_NXF1-5"/>
    <property type="match status" value="1"/>
</dbReference>
<organism evidence="12 13">
    <name type="scientific">Parnassius mnemosyne</name>
    <name type="common">clouded apollo</name>
    <dbReference type="NCBI Taxonomy" id="213953"/>
    <lineage>
        <taxon>Eukaryota</taxon>
        <taxon>Metazoa</taxon>
        <taxon>Ecdysozoa</taxon>
        <taxon>Arthropoda</taxon>
        <taxon>Hexapoda</taxon>
        <taxon>Insecta</taxon>
        <taxon>Pterygota</taxon>
        <taxon>Neoptera</taxon>
        <taxon>Endopterygota</taxon>
        <taxon>Lepidoptera</taxon>
        <taxon>Glossata</taxon>
        <taxon>Ditrysia</taxon>
        <taxon>Papilionoidea</taxon>
        <taxon>Papilionidae</taxon>
        <taxon>Parnassiinae</taxon>
        <taxon>Parnassini</taxon>
        <taxon>Parnassius</taxon>
        <taxon>Driopa</taxon>
    </lineage>
</organism>
<dbReference type="InterPro" id="IPR015245">
    <property type="entry name" value="Tap_RNA-bd"/>
</dbReference>
<reference evidence="12 13" key="1">
    <citation type="submission" date="2023-11" db="EMBL/GenBank/DDBJ databases">
        <authorList>
            <person name="Hedman E."/>
            <person name="Englund M."/>
            <person name="Stromberg M."/>
            <person name="Nyberg Akerstrom W."/>
            <person name="Nylinder S."/>
            <person name="Jareborg N."/>
            <person name="Kallberg Y."/>
            <person name="Kronander E."/>
        </authorList>
    </citation>
    <scope>NUCLEOTIDE SEQUENCE [LARGE SCALE GENOMIC DNA]</scope>
</reference>
<dbReference type="Proteomes" id="UP001314205">
    <property type="component" value="Unassembled WGS sequence"/>
</dbReference>
<dbReference type="InterPro" id="IPR009060">
    <property type="entry name" value="UBA-like_sf"/>
</dbReference>
<feature type="region of interest" description="Disordered" evidence="9">
    <location>
        <begin position="1"/>
        <end position="44"/>
    </location>
</feature>
<dbReference type="InterPro" id="IPR005637">
    <property type="entry name" value="TAP_C_dom"/>
</dbReference>
<evidence type="ECO:0000256" key="1">
    <source>
        <dbReference type="ARBA" id="ARBA00004642"/>
    </source>
</evidence>
<dbReference type="Pfam" id="PF09162">
    <property type="entry name" value="Tap-RNA_bind"/>
    <property type="match status" value="1"/>
</dbReference>
<dbReference type="InterPro" id="IPR012677">
    <property type="entry name" value="Nucleotide-bd_a/b_plait_sf"/>
</dbReference>
<dbReference type="InterPro" id="IPR057125">
    <property type="entry name" value="NXF1/2/3/5-like_LRR"/>
</dbReference>
<dbReference type="FunFam" id="1.10.8.10:FF:000018">
    <property type="entry name" value="Nuclear RNA export factor 1"/>
    <property type="match status" value="1"/>
</dbReference>
<dbReference type="PROSITE" id="PS51450">
    <property type="entry name" value="LRR"/>
    <property type="match status" value="2"/>
</dbReference>
<sequence length="609" mass="68641">MPKRGGGRMRNWKADNDHFEHDDRASNPRRVSFKPGTNKGKNKFNSWKNTAKLLLDDDVDMGASGGQGPRKPYRGRGGRLGSPAPRSGHGITKKKFVAGMLPWYQIIIPYGAKHDKDVVLRALLDHISPEIFIPHYYKINGNAAVFYVDDVKIAEKLFHADRKIMMSDGFKLVVIVRNTVPNVNVDADMKEKMKLVMAKRYNAATKALDLTKFHADPDLSEIFCALFRPVIMLAAIDIIAENIPDLEALNLNDNKLHGLEHLKILSTKLKSLKILYMADNRIPFLGSLDPLKSLPLVELYLKGNPLLNRFNDHDIYISDVRKKFPKLVRLDGVDLPPAIGFDVSEDVTLPPRQQSFLIDPAGQDLVREFLTQYFAIFDSESRQPLLEAYHESATMSMAANYLTNDNRNMPATRLNQYISNSRNIIRITERESRRRYLRTGKLQVVSFLSDLPKTTHDLMGFAVDLLVFTPTMIVLTMNGLYKETNTSGSPTRSFHRTFVIVPNSGGGFCIINDMLYVTNTTKEQEESAFKSGMPEAIPPTPAPTPTPAPAPSFSNDHQMLLNTLGQQTGMNEHWSLNCLQETGWDLQRALFIFNQLQSEGKIPPEAFIK</sequence>